<dbReference type="EMBL" id="RZIJ01000041">
    <property type="protein sequence ID" value="RUQ62005.1"/>
    <property type="molecule type" value="Genomic_DNA"/>
</dbReference>
<name>A0A433J072_9PROT</name>
<dbReference type="GO" id="GO:0016301">
    <property type="term" value="F:kinase activity"/>
    <property type="evidence" value="ECO:0007669"/>
    <property type="project" value="UniProtKB-KW"/>
</dbReference>
<comment type="similarity">
    <text evidence="1">Belongs to the FGGY kinase family.</text>
</comment>
<sequence length="97" mass="9974">MFLGIDIGTSSVKAVLTDADGLVVATASRACTVSHPHPLWSEQEPEDWVAVAVASVDELAEKLPDAVAAVAGIGFSGQMHGAVLLGQDGRVLRPAIL</sequence>
<dbReference type="Pfam" id="PF00370">
    <property type="entry name" value="FGGY_N"/>
    <property type="match status" value="1"/>
</dbReference>
<proteinExistence type="inferred from homology"/>
<dbReference type="AlphaFoldDB" id="A0A433J072"/>
<evidence type="ECO:0000256" key="1">
    <source>
        <dbReference type="ARBA" id="ARBA00009156"/>
    </source>
</evidence>
<feature type="domain" description="Carbohydrate kinase FGGY N-terminal" evidence="4">
    <location>
        <begin position="1"/>
        <end position="97"/>
    </location>
</feature>
<dbReference type="GO" id="GO:0005975">
    <property type="term" value="P:carbohydrate metabolic process"/>
    <property type="evidence" value="ECO:0007669"/>
    <property type="project" value="InterPro"/>
</dbReference>
<dbReference type="InterPro" id="IPR018484">
    <property type="entry name" value="FGGY_N"/>
</dbReference>
<accession>A0A433J072</accession>
<evidence type="ECO:0000256" key="2">
    <source>
        <dbReference type="ARBA" id="ARBA00022679"/>
    </source>
</evidence>
<evidence type="ECO:0000256" key="3">
    <source>
        <dbReference type="ARBA" id="ARBA00022777"/>
    </source>
</evidence>
<dbReference type="Proteomes" id="UP000280346">
    <property type="component" value="Unassembled WGS sequence"/>
</dbReference>
<dbReference type="PANTHER" id="PTHR43095">
    <property type="entry name" value="SUGAR KINASE"/>
    <property type="match status" value="1"/>
</dbReference>
<comment type="caution">
    <text evidence="5">The sequence shown here is derived from an EMBL/GenBank/DDBJ whole genome shotgun (WGS) entry which is preliminary data.</text>
</comment>
<feature type="non-terminal residue" evidence="5">
    <location>
        <position position="97"/>
    </location>
</feature>
<gene>
    <name evidence="5" type="ORF">EJ913_29065</name>
</gene>
<dbReference type="InterPro" id="IPR043129">
    <property type="entry name" value="ATPase_NBD"/>
</dbReference>
<dbReference type="PANTHER" id="PTHR43095:SF6">
    <property type="entry name" value="XYLULOSE KINASE"/>
    <property type="match status" value="1"/>
</dbReference>
<evidence type="ECO:0000259" key="4">
    <source>
        <dbReference type="Pfam" id="PF00370"/>
    </source>
</evidence>
<organism evidence="5 6">
    <name type="scientific">Azospirillum doebereinerae</name>
    <dbReference type="NCBI Taxonomy" id="92933"/>
    <lineage>
        <taxon>Bacteria</taxon>
        <taxon>Pseudomonadati</taxon>
        <taxon>Pseudomonadota</taxon>
        <taxon>Alphaproteobacteria</taxon>
        <taxon>Rhodospirillales</taxon>
        <taxon>Azospirillaceae</taxon>
        <taxon>Azospirillum</taxon>
    </lineage>
</organism>
<keyword evidence="6" id="KW-1185">Reference proteome</keyword>
<protein>
    <submittedName>
        <fullName evidence="5">Xylulokinase</fullName>
    </submittedName>
</protein>
<keyword evidence="3 5" id="KW-0418">Kinase</keyword>
<evidence type="ECO:0000313" key="5">
    <source>
        <dbReference type="EMBL" id="RUQ62005.1"/>
    </source>
</evidence>
<dbReference type="Gene3D" id="3.30.420.40">
    <property type="match status" value="1"/>
</dbReference>
<evidence type="ECO:0000313" key="6">
    <source>
        <dbReference type="Proteomes" id="UP000280346"/>
    </source>
</evidence>
<dbReference type="SUPFAM" id="SSF53067">
    <property type="entry name" value="Actin-like ATPase domain"/>
    <property type="match status" value="1"/>
</dbReference>
<keyword evidence="2" id="KW-0808">Transferase</keyword>
<reference evidence="5 6" key="1">
    <citation type="submission" date="2018-12" db="EMBL/GenBank/DDBJ databases">
        <authorList>
            <person name="Yang Y."/>
        </authorList>
    </citation>
    <scope>NUCLEOTIDE SEQUENCE [LARGE SCALE GENOMIC DNA]</scope>
    <source>
        <strain evidence="5 6">GSF71</strain>
    </source>
</reference>
<dbReference type="RefSeq" id="WP_244939545.1">
    <property type="nucleotide sequence ID" value="NZ_RZIJ01000041.1"/>
</dbReference>
<dbReference type="InterPro" id="IPR050406">
    <property type="entry name" value="FGGY_Carb_Kinase"/>
</dbReference>